<keyword evidence="4 7" id="KW-0812">Transmembrane</keyword>
<dbReference type="InterPro" id="IPR000515">
    <property type="entry name" value="MetI-like"/>
</dbReference>
<keyword evidence="5 7" id="KW-1133">Transmembrane helix</keyword>
<dbReference type="InterPro" id="IPR045621">
    <property type="entry name" value="BPD_transp_1_N"/>
</dbReference>
<evidence type="ECO:0000256" key="4">
    <source>
        <dbReference type="ARBA" id="ARBA00022692"/>
    </source>
</evidence>
<evidence type="ECO:0000313" key="9">
    <source>
        <dbReference type="EMBL" id="TVZ00293.1"/>
    </source>
</evidence>
<comment type="subcellular location">
    <subcellularLocation>
        <location evidence="1 7">Cell membrane</location>
        <topology evidence="1 7">Multi-pass membrane protein</topology>
    </subcellularLocation>
</comment>
<dbReference type="EMBL" id="RPFW01000009">
    <property type="protein sequence ID" value="TVZ00293.1"/>
    <property type="molecule type" value="Genomic_DNA"/>
</dbReference>
<organism evidence="9 10">
    <name type="scientific">Trebonia kvetii</name>
    <dbReference type="NCBI Taxonomy" id="2480626"/>
    <lineage>
        <taxon>Bacteria</taxon>
        <taxon>Bacillati</taxon>
        <taxon>Actinomycetota</taxon>
        <taxon>Actinomycetes</taxon>
        <taxon>Streptosporangiales</taxon>
        <taxon>Treboniaceae</taxon>
        <taxon>Trebonia</taxon>
    </lineage>
</organism>
<feature type="transmembrane region" description="Helical" evidence="7">
    <location>
        <begin position="198"/>
        <end position="220"/>
    </location>
</feature>
<sequence length="334" mass="36699">MRDRSRKRPPMIRLRYLARKLLSLLVTLFVIVTFNFLLFHVLPGNPVRMLTRSGHLTQATANAISELYGLNHPLPVQYLFYLKDLLHGNLGMSYTYREPVTTVLGQYLGNTVLLLAAATVLTIVVGTVAGVIAARRRAGAYDSATVTASVIGWALPTFWTGLILAFVLGVWVHAFPIFGMETPNAVYASPFQRIEDVIAHLFLPTVTLVVVNIAQFVLVARASVIEVLAEDFMLTATAKGLPPGRVLWRHAVRNALLPVVTSSALLVGMVVGGAIEVETVFSWPGMGLLVYNSVLNRDYPVIEASFLVFAVTVLLVNFVSDLLYQVLDPRVREA</sequence>
<evidence type="ECO:0000256" key="2">
    <source>
        <dbReference type="ARBA" id="ARBA00022448"/>
    </source>
</evidence>
<feature type="domain" description="ABC transmembrane type-1" evidence="8">
    <location>
        <begin position="108"/>
        <end position="320"/>
    </location>
</feature>
<evidence type="ECO:0000259" key="8">
    <source>
        <dbReference type="PROSITE" id="PS50928"/>
    </source>
</evidence>
<keyword evidence="2 7" id="KW-0813">Transport</keyword>
<comment type="caution">
    <text evidence="9">The sequence shown here is derived from an EMBL/GenBank/DDBJ whole genome shotgun (WGS) entry which is preliminary data.</text>
</comment>
<feature type="transmembrane region" description="Helical" evidence="7">
    <location>
        <begin position="304"/>
        <end position="324"/>
    </location>
</feature>
<feature type="transmembrane region" description="Helical" evidence="7">
    <location>
        <begin position="146"/>
        <end position="178"/>
    </location>
</feature>
<dbReference type="GO" id="GO:0005886">
    <property type="term" value="C:plasma membrane"/>
    <property type="evidence" value="ECO:0007669"/>
    <property type="project" value="UniProtKB-SubCell"/>
</dbReference>
<dbReference type="InterPro" id="IPR035906">
    <property type="entry name" value="MetI-like_sf"/>
</dbReference>
<dbReference type="PANTHER" id="PTHR43163">
    <property type="entry name" value="DIPEPTIDE TRANSPORT SYSTEM PERMEASE PROTEIN DPPB-RELATED"/>
    <property type="match status" value="1"/>
</dbReference>
<evidence type="ECO:0000256" key="1">
    <source>
        <dbReference type="ARBA" id="ARBA00004651"/>
    </source>
</evidence>
<evidence type="ECO:0000256" key="6">
    <source>
        <dbReference type="ARBA" id="ARBA00023136"/>
    </source>
</evidence>
<proteinExistence type="inferred from homology"/>
<gene>
    <name evidence="9" type="ORF">EAS64_37250</name>
</gene>
<protein>
    <submittedName>
        <fullName evidence="9">ABC transporter permease</fullName>
    </submittedName>
</protein>
<evidence type="ECO:0000256" key="7">
    <source>
        <dbReference type="RuleBase" id="RU363032"/>
    </source>
</evidence>
<evidence type="ECO:0000313" key="10">
    <source>
        <dbReference type="Proteomes" id="UP000460272"/>
    </source>
</evidence>
<dbReference type="Gene3D" id="1.10.3720.10">
    <property type="entry name" value="MetI-like"/>
    <property type="match status" value="1"/>
</dbReference>
<dbReference type="PANTHER" id="PTHR43163:SF6">
    <property type="entry name" value="DIPEPTIDE TRANSPORT SYSTEM PERMEASE PROTEIN DPPB-RELATED"/>
    <property type="match status" value="1"/>
</dbReference>
<keyword evidence="10" id="KW-1185">Reference proteome</keyword>
<keyword evidence="3" id="KW-1003">Cell membrane</keyword>
<dbReference type="Pfam" id="PF00528">
    <property type="entry name" value="BPD_transp_1"/>
    <property type="match status" value="1"/>
</dbReference>
<evidence type="ECO:0000256" key="5">
    <source>
        <dbReference type="ARBA" id="ARBA00022989"/>
    </source>
</evidence>
<dbReference type="OrthoDB" id="5169641at2"/>
<dbReference type="Pfam" id="PF19300">
    <property type="entry name" value="BPD_transp_1_N"/>
    <property type="match status" value="1"/>
</dbReference>
<dbReference type="AlphaFoldDB" id="A0A6P2BSP6"/>
<comment type="similarity">
    <text evidence="7">Belongs to the binding-protein-dependent transport system permease family.</text>
</comment>
<dbReference type="Proteomes" id="UP000460272">
    <property type="component" value="Unassembled WGS sequence"/>
</dbReference>
<keyword evidence="6 7" id="KW-0472">Membrane</keyword>
<dbReference type="SUPFAM" id="SSF161098">
    <property type="entry name" value="MetI-like"/>
    <property type="match status" value="1"/>
</dbReference>
<accession>A0A6P2BSP6</accession>
<feature type="transmembrane region" description="Helical" evidence="7">
    <location>
        <begin position="255"/>
        <end position="275"/>
    </location>
</feature>
<feature type="transmembrane region" description="Helical" evidence="7">
    <location>
        <begin position="112"/>
        <end position="134"/>
    </location>
</feature>
<evidence type="ECO:0000256" key="3">
    <source>
        <dbReference type="ARBA" id="ARBA00022475"/>
    </source>
</evidence>
<dbReference type="CDD" id="cd06261">
    <property type="entry name" value="TM_PBP2"/>
    <property type="match status" value="1"/>
</dbReference>
<dbReference type="PROSITE" id="PS50928">
    <property type="entry name" value="ABC_TM1"/>
    <property type="match status" value="1"/>
</dbReference>
<reference evidence="9 10" key="1">
    <citation type="submission" date="2018-11" db="EMBL/GenBank/DDBJ databases">
        <title>Trebonia kvetii gen.nov., sp.nov., a novel acidophilic actinobacterium, and proposal of the new actinobacterial family Treboniaceae fam. nov.</title>
        <authorList>
            <person name="Rapoport D."/>
            <person name="Sagova-Mareckova M."/>
            <person name="Sedlacek I."/>
            <person name="Provaznik J."/>
            <person name="Kralova S."/>
            <person name="Pavlinic D."/>
            <person name="Benes V."/>
            <person name="Kopecky J."/>
        </authorList>
    </citation>
    <scope>NUCLEOTIDE SEQUENCE [LARGE SCALE GENOMIC DNA]</scope>
    <source>
        <strain evidence="9 10">15Tr583</strain>
    </source>
</reference>
<dbReference type="GO" id="GO:0055085">
    <property type="term" value="P:transmembrane transport"/>
    <property type="evidence" value="ECO:0007669"/>
    <property type="project" value="InterPro"/>
</dbReference>
<name>A0A6P2BSP6_9ACTN</name>
<feature type="transmembrane region" description="Helical" evidence="7">
    <location>
        <begin position="21"/>
        <end position="42"/>
    </location>
</feature>